<name>A0ABR1BS40_NECAM</name>
<reference evidence="3 4" key="1">
    <citation type="submission" date="2023-08" db="EMBL/GenBank/DDBJ databases">
        <title>A Necator americanus chromosomal reference genome.</title>
        <authorList>
            <person name="Ilik V."/>
            <person name="Petrzelkova K.J."/>
            <person name="Pardy F."/>
            <person name="Fuh T."/>
            <person name="Niatou-Singa F.S."/>
            <person name="Gouil Q."/>
            <person name="Baker L."/>
            <person name="Ritchie M.E."/>
            <person name="Jex A.R."/>
            <person name="Gazzola D."/>
            <person name="Li H."/>
            <person name="Toshio Fujiwara R."/>
            <person name="Zhan B."/>
            <person name="Aroian R.V."/>
            <person name="Pafco B."/>
            <person name="Schwarz E.M."/>
        </authorList>
    </citation>
    <scope>NUCLEOTIDE SEQUENCE [LARGE SCALE GENOMIC DNA]</scope>
    <source>
        <strain evidence="3 4">Aroian</strain>
        <tissue evidence="3">Whole animal</tissue>
    </source>
</reference>
<accession>A0ABR1BS40</accession>
<proteinExistence type="predicted"/>
<feature type="chain" id="PRO_5045318591" evidence="2">
    <location>
        <begin position="19"/>
        <end position="68"/>
    </location>
</feature>
<evidence type="ECO:0000313" key="4">
    <source>
        <dbReference type="Proteomes" id="UP001303046"/>
    </source>
</evidence>
<keyword evidence="2" id="KW-0732">Signal</keyword>
<gene>
    <name evidence="3" type="primary">Necator_chrI.g1798</name>
    <name evidence="3" type="ORF">RB195_005672</name>
</gene>
<evidence type="ECO:0000256" key="2">
    <source>
        <dbReference type="SAM" id="SignalP"/>
    </source>
</evidence>
<protein>
    <submittedName>
        <fullName evidence="3">Uncharacterized protein</fullName>
    </submittedName>
</protein>
<evidence type="ECO:0000313" key="3">
    <source>
        <dbReference type="EMBL" id="KAK6728157.1"/>
    </source>
</evidence>
<keyword evidence="4" id="KW-1185">Reference proteome</keyword>
<dbReference type="EMBL" id="JAVFWL010000001">
    <property type="protein sequence ID" value="KAK6728157.1"/>
    <property type="molecule type" value="Genomic_DNA"/>
</dbReference>
<comment type="caution">
    <text evidence="3">The sequence shown here is derived from an EMBL/GenBank/DDBJ whole genome shotgun (WGS) entry which is preliminary data.</text>
</comment>
<feature type="region of interest" description="Disordered" evidence="1">
    <location>
        <begin position="25"/>
        <end position="44"/>
    </location>
</feature>
<organism evidence="3 4">
    <name type="scientific">Necator americanus</name>
    <name type="common">Human hookworm</name>
    <dbReference type="NCBI Taxonomy" id="51031"/>
    <lineage>
        <taxon>Eukaryota</taxon>
        <taxon>Metazoa</taxon>
        <taxon>Ecdysozoa</taxon>
        <taxon>Nematoda</taxon>
        <taxon>Chromadorea</taxon>
        <taxon>Rhabditida</taxon>
        <taxon>Rhabditina</taxon>
        <taxon>Rhabditomorpha</taxon>
        <taxon>Strongyloidea</taxon>
        <taxon>Ancylostomatidae</taxon>
        <taxon>Bunostominae</taxon>
        <taxon>Necator</taxon>
    </lineage>
</organism>
<dbReference type="Proteomes" id="UP001303046">
    <property type="component" value="Unassembled WGS sequence"/>
</dbReference>
<sequence length="68" mass="7524">MLLTSLVLTVELLGYLKSVLFEPRSDPARTGRVPSRKRSRAGLSVEDRSVTFPLKLQDEVTMSSSAMV</sequence>
<feature type="signal peptide" evidence="2">
    <location>
        <begin position="1"/>
        <end position="18"/>
    </location>
</feature>
<evidence type="ECO:0000256" key="1">
    <source>
        <dbReference type="SAM" id="MobiDB-lite"/>
    </source>
</evidence>